<dbReference type="Gene3D" id="3.30.70.20">
    <property type="match status" value="1"/>
</dbReference>
<dbReference type="RefSeq" id="WP_015757773.1">
    <property type="nucleotide sequence ID" value="NC_013216.1"/>
</dbReference>
<dbReference type="InterPro" id="IPR017900">
    <property type="entry name" value="4Fe4S_Fe_S_CS"/>
</dbReference>
<evidence type="ECO:0000256" key="1">
    <source>
        <dbReference type="ARBA" id="ARBA00022723"/>
    </source>
</evidence>
<gene>
    <name evidence="5" type="ordered locus">Dtox_2258</name>
</gene>
<protein>
    <submittedName>
        <fullName evidence="5">4Fe-4S ferredoxin iron-sulfur binding domain protein</fullName>
    </submittedName>
</protein>
<evidence type="ECO:0000256" key="2">
    <source>
        <dbReference type="ARBA" id="ARBA00023004"/>
    </source>
</evidence>
<keyword evidence="2" id="KW-0408">Iron</keyword>
<dbReference type="PROSITE" id="PS00198">
    <property type="entry name" value="4FE4S_FER_1"/>
    <property type="match status" value="1"/>
</dbReference>
<dbReference type="STRING" id="485916.Dtox_2258"/>
<dbReference type="GO" id="GO:0046872">
    <property type="term" value="F:metal ion binding"/>
    <property type="evidence" value="ECO:0007669"/>
    <property type="project" value="UniProtKB-KW"/>
</dbReference>
<name>C8VZU4_DESAS</name>
<dbReference type="KEGG" id="dae:Dtox_2258"/>
<proteinExistence type="predicted"/>
<feature type="domain" description="4Fe-4S ferredoxin-type" evidence="4">
    <location>
        <begin position="1"/>
        <end position="30"/>
    </location>
</feature>
<organism evidence="5 6">
    <name type="scientific">Desulfofarcimen acetoxidans (strain ATCC 49208 / DSM 771 / KCTC 5769 / VKM B-1644 / 5575)</name>
    <name type="common">Desulfotomaculum acetoxidans</name>
    <dbReference type="NCBI Taxonomy" id="485916"/>
    <lineage>
        <taxon>Bacteria</taxon>
        <taxon>Bacillati</taxon>
        <taxon>Bacillota</taxon>
        <taxon>Clostridia</taxon>
        <taxon>Eubacteriales</taxon>
        <taxon>Peptococcaceae</taxon>
        <taxon>Desulfofarcimen</taxon>
    </lineage>
</organism>
<keyword evidence="3" id="KW-0411">Iron-sulfur</keyword>
<evidence type="ECO:0000313" key="5">
    <source>
        <dbReference type="EMBL" id="ACV63072.1"/>
    </source>
</evidence>
<evidence type="ECO:0000256" key="3">
    <source>
        <dbReference type="ARBA" id="ARBA00023014"/>
    </source>
</evidence>
<dbReference type="SUPFAM" id="SSF54862">
    <property type="entry name" value="4Fe-4S ferredoxins"/>
    <property type="match status" value="1"/>
</dbReference>
<dbReference type="Pfam" id="PF00037">
    <property type="entry name" value="Fer4"/>
    <property type="match status" value="2"/>
</dbReference>
<reference evidence="5 6" key="1">
    <citation type="journal article" date="2009" name="Stand. Genomic Sci.">
        <title>Complete genome sequence of Desulfotomaculum acetoxidans type strain (5575).</title>
        <authorList>
            <person name="Spring S."/>
            <person name="Lapidus A."/>
            <person name="Schroder M."/>
            <person name="Gleim D."/>
            <person name="Sims D."/>
            <person name="Meincke L."/>
            <person name="Glavina Del Rio T."/>
            <person name="Tice H."/>
            <person name="Copeland A."/>
            <person name="Cheng J.F."/>
            <person name="Lucas S."/>
            <person name="Chen F."/>
            <person name="Nolan M."/>
            <person name="Bruce D."/>
            <person name="Goodwin L."/>
            <person name="Pitluck S."/>
            <person name="Ivanova N."/>
            <person name="Mavromatis K."/>
            <person name="Mikhailova N."/>
            <person name="Pati A."/>
            <person name="Chen A."/>
            <person name="Palaniappan K."/>
            <person name="Land M."/>
            <person name="Hauser L."/>
            <person name="Chang Y.J."/>
            <person name="Jeffries C.D."/>
            <person name="Chain P."/>
            <person name="Saunders E."/>
            <person name="Brettin T."/>
            <person name="Detter J.C."/>
            <person name="Goker M."/>
            <person name="Bristow J."/>
            <person name="Eisen J.A."/>
            <person name="Markowitz V."/>
            <person name="Hugenholtz P."/>
            <person name="Kyrpides N.C."/>
            <person name="Klenk H.P."/>
            <person name="Han C."/>
        </authorList>
    </citation>
    <scope>NUCLEOTIDE SEQUENCE [LARGE SCALE GENOMIC DNA]</scope>
    <source>
        <strain evidence="6">ATCC 49208 / DSM 771 / VKM B-1644</strain>
    </source>
</reference>
<evidence type="ECO:0000313" key="6">
    <source>
        <dbReference type="Proteomes" id="UP000002217"/>
    </source>
</evidence>
<keyword evidence="1" id="KW-0479">Metal-binding</keyword>
<dbReference type="Proteomes" id="UP000002217">
    <property type="component" value="Chromosome"/>
</dbReference>
<accession>C8VZU4</accession>
<dbReference type="GO" id="GO:0051536">
    <property type="term" value="F:iron-sulfur cluster binding"/>
    <property type="evidence" value="ECO:0007669"/>
    <property type="project" value="UniProtKB-KW"/>
</dbReference>
<dbReference type="EMBL" id="CP001720">
    <property type="protein sequence ID" value="ACV63072.1"/>
    <property type="molecule type" value="Genomic_DNA"/>
</dbReference>
<dbReference type="HOGENOM" id="CLU_139698_5_6_9"/>
<dbReference type="PROSITE" id="PS51379">
    <property type="entry name" value="4FE4S_FER_2"/>
    <property type="match status" value="2"/>
</dbReference>
<sequence length="57" mass="5997">MAAFILPELCVGCGQCALVCPQEAIVILVKVAKVIPDKCIDCENCVFSCINGAITII</sequence>
<feature type="domain" description="4Fe-4S ferredoxin-type" evidence="4">
    <location>
        <begin position="32"/>
        <end position="57"/>
    </location>
</feature>
<keyword evidence="6" id="KW-1185">Reference proteome</keyword>
<dbReference type="AlphaFoldDB" id="C8VZU4"/>
<evidence type="ECO:0000259" key="4">
    <source>
        <dbReference type="PROSITE" id="PS51379"/>
    </source>
</evidence>
<dbReference type="eggNOG" id="COG1148">
    <property type="taxonomic scope" value="Bacteria"/>
</dbReference>
<dbReference type="InterPro" id="IPR017896">
    <property type="entry name" value="4Fe4S_Fe-S-bd"/>
</dbReference>